<keyword evidence="9" id="KW-1185">Reference proteome</keyword>
<keyword evidence="5" id="KW-0560">Oxidoreductase</keyword>
<evidence type="ECO:0000256" key="5">
    <source>
        <dbReference type="ARBA" id="ARBA00023002"/>
    </source>
</evidence>
<evidence type="ECO:0000313" key="7">
    <source>
        <dbReference type="EMBL" id="CAF1071410.1"/>
    </source>
</evidence>
<dbReference type="Gene3D" id="3.40.50.720">
    <property type="entry name" value="NAD(P)-binding Rossmann-like Domain"/>
    <property type="match status" value="1"/>
</dbReference>
<dbReference type="SUPFAM" id="SSF51735">
    <property type="entry name" value="NAD(P)-binding Rossmann-fold domains"/>
    <property type="match status" value="1"/>
</dbReference>
<organism evidence="8 10">
    <name type="scientific">Adineta ricciae</name>
    <name type="common">Rotifer</name>
    <dbReference type="NCBI Taxonomy" id="249248"/>
    <lineage>
        <taxon>Eukaryota</taxon>
        <taxon>Metazoa</taxon>
        <taxon>Spiralia</taxon>
        <taxon>Gnathifera</taxon>
        <taxon>Rotifera</taxon>
        <taxon>Eurotatoria</taxon>
        <taxon>Bdelloidea</taxon>
        <taxon>Adinetida</taxon>
        <taxon>Adinetidae</taxon>
        <taxon>Adineta</taxon>
    </lineage>
</organism>
<dbReference type="AlphaFoldDB" id="A0A815TF80"/>
<dbReference type="Proteomes" id="UP000663852">
    <property type="component" value="Unassembled WGS sequence"/>
</dbReference>
<sequence length="135" mass="14694">ETCVIFGAGPLGLLCLQAAVIVGVSRTAIVDIAEKRLEKVRELGATLVINGKGDDICEQIKHLTDGLLLAVCAQMVPLNTMDIVVREIRFQGILGYPNMFPQTIQLDGIVSEGFEVLWDHPPEAKIPVDMDILID</sequence>
<evidence type="ECO:0000256" key="2">
    <source>
        <dbReference type="ARBA" id="ARBA00008072"/>
    </source>
</evidence>
<feature type="domain" description="Alcohol dehydrogenase-like C-terminal" evidence="6">
    <location>
        <begin position="10"/>
        <end position="71"/>
    </location>
</feature>
<evidence type="ECO:0000256" key="3">
    <source>
        <dbReference type="ARBA" id="ARBA00022723"/>
    </source>
</evidence>
<comment type="caution">
    <text evidence="8">The sequence shown here is derived from an EMBL/GenBank/DDBJ whole genome shotgun (WGS) entry which is preliminary data.</text>
</comment>
<reference evidence="8" key="1">
    <citation type="submission" date="2021-02" db="EMBL/GenBank/DDBJ databases">
        <authorList>
            <person name="Nowell W R."/>
        </authorList>
    </citation>
    <scope>NUCLEOTIDE SEQUENCE</scope>
</reference>
<evidence type="ECO:0000259" key="6">
    <source>
        <dbReference type="Pfam" id="PF00107"/>
    </source>
</evidence>
<dbReference type="Proteomes" id="UP000663828">
    <property type="component" value="Unassembled WGS sequence"/>
</dbReference>
<dbReference type="OrthoDB" id="3941538at2759"/>
<keyword evidence="3" id="KW-0479">Metal-binding</keyword>
<comment type="cofactor">
    <cofactor evidence="1">
        <name>Zn(2+)</name>
        <dbReference type="ChEBI" id="CHEBI:29105"/>
    </cofactor>
</comment>
<name>A0A815TF80_ADIRI</name>
<accession>A0A815TF80</accession>
<dbReference type="InterPro" id="IPR013149">
    <property type="entry name" value="ADH-like_C"/>
</dbReference>
<dbReference type="PANTHER" id="PTHR43161">
    <property type="entry name" value="SORBITOL DEHYDROGENASE"/>
    <property type="match status" value="1"/>
</dbReference>
<evidence type="ECO:0000313" key="8">
    <source>
        <dbReference type="EMBL" id="CAF1507544.1"/>
    </source>
</evidence>
<evidence type="ECO:0000256" key="4">
    <source>
        <dbReference type="ARBA" id="ARBA00022833"/>
    </source>
</evidence>
<dbReference type="GO" id="GO:0046872">
    <property type="term" value="F:metal ion binding"/>
    <property type="evidence" value="ECO:0007669"/>
    <property type="project" value="UniProtKB-KW"/>
</dbReference>
<protein>
    <recommendedName>
        <fullName evidence="6">Alcohol dehydrogenase-like C-terminal domain-containing protein</fullName>
    </recommendedName>
</protein>
<dbReference type="EMBL" id="CAJNOJ010000672">
    <property type="protein sequence ID" value="CAF1507544.1"/>
    <property type="molecule type" value="Genomic_DNA"/>
</dbReference>
<proteinExistence type="inferred from homology"/>
<dbReference type="InterPro" id="IPR036291">
    <property type="entry name" value="NAD(P)-bd_dom_sf"/>
</dbReference>
<dbReference type="GO" id="GO:0016491">
    <property type="term" value="F:oxidoreductase activity"/>
    <property type="evidence" value="ECO:0007669"/>
    <property type="project" value="UniProtKB-KW"/>
</dbReference>
<comment type="similarity">
    <text evidence="2">Belongs to the zinc-containing alcohol dehydrogenase family.</text>
</comment>
<keyword evidence="4" id="KW-0862">Zinc</keyword>
<evidence type="ECO:0000313" key="10">
    <source>
        <dbReference type="Proteomes" id="UP000663852"/>
    </source>
</evidence>
<feature type="non-terminal residue" evidence="8">
    <location>
        <position position="1"/>
    </location>
</feature>
<gene>
    <name evidence="8" type="ORF">EDS130_LOCUS43030</name>
    <name evidence="7" type="ORF">XAT740_LOCUS16832</name>
</gene>
<dbReference type="EMBL" id="CAJNOR010001083">
    <property type="protein sequence ID" value="CAF1071410.1"/>
    <property type="molecule type" value="Genomic_DNA"/>
</dbReference>
<dbReference type="Pfam" id="PF00107">
    <property type="entry name" value="ADH_zinc_N"/>
    <property type="match status" value="1"/>
</dbReference>
<evidence type="ECO:0000256" key="1">
    <source>
        <dbReference type="ARBA" id="ARBA00001947"/>
    </source>
</evidence>
<evidence type="ECO:0000313" key="9">
    <source>
        <dbReference type="Proteomes" id="UP000663828"/>
    </source>
</evidence>